<dbReference type="EMBL" id="KQ978689">
    <property type="protein sequence ID" value="KYN29283.1"/>
    <property type="molecule type" value="Genomic_DNA"/>
</dbReference>
<evidence type="ECO:0000313" key="4">
    <source>
        <dbReference type="Proteomes" id="UP000078492"/>
    </source>
</evidence>
<proteinExistence type="predicted"/>
<accession>A0A151JPX3</accession>
<keyword evidence="1" id="KW-0175">Coiled coil</keyword>
<name>A0A151JPX3_9HYME</name>
<feature type="coiled-coil region" evidence="1">
    <location>
        <begin position="425"/>
        <end position="455"/>
    </location>
</feature>
<gene>
    <name evidence="3" type="ORF">ALC57_01285</name>
</gene>
<dbReference type="Proteomes" id="UP000078492">
    <property type="component" value="Unassembled WGS sequence"/>
</dbReference>
<evidence type="ECO:0000256" key="1">
    <source>
        <dbReference type="SAM" id="Coils"/>
    </source>
</evidence>
<organism evidence="3 4">
    <name type="scientific">Trachymyrmex cornetzi</name>
    <dbReference type="NCBI Taxonomy" id="471704"/>
    <lineage>
        <taxon>Eukaryota</taxon>
        <taxon>Metazoa</taxon>
        <taxon>Ecdysozoa</taxon>
        <taxon>Arthropoda</taxon>
        <taxon>Hexapoda</taxon>
        <taxon>Insecta</taxon>
        <taxon>Pterygota</taxon>
        <taxon>Neoptera</taxon>
        <taxon>Endopterygota</taxon>
        <taxon>Hymenoptera</taxon>
        <taxon>Apocrita</taxon>
        <taxon>Aculeata</taxon>
        <taxon>Formicoidea</taxon>
        <taxon>Formicidae</taxon>
        <taxon>Myrmicinae</taxon>
        <taxon>Trachymyrmex</taxon>
    </lineage>
</organism>
<keyword evidence="4" id="KW-1185">Reference proteome</keyword>
<dbReference type="AlphaFoldDB" id="A0A151JPX3"/>
<evidence type="ECO:0000256" key="2">
    <source>
        <dbReference type="SAM" id="MobiDB-lite"/>
    </source>
</evidence>
<sequence>MCILGVVTTTICALRRNLLLRPIASIAKSLNEHKDNFISVRPQTVRIYTLNDATLVLHSLQQEKPLIIKSDRKIIMAHPTSASSLITRSVIPKVSTVQIIPKTMSLLIKPQTLAYASVITSTRGSTQYLTTSVPLDSLPNKSGSFRIQPQAITYESPSIIGPITNSMQYKPTIVPSLDSSITDSSDDEKKNTSVFNKDGHFIWNHKTIMLFFTEYEQHEKKLQKKKYQSKEAMFQALAESFQKKGYINATKNHMKNKFKLLKKKWDKYILRTMRKNSSGRGIKPLSYENEMISIFGKSLSGVPPYVTGHNEIVSQKVILQKVGQTSSENENEEQSSKVHSPLSMLSAISSKSQSVANSDRSSMTNCSSLINTKAKIRDGKLSFILQSVRESICNMQQEESDVKQEICTKMLLELQKCNERLNVMNELHKERNIILQKQLQLLERLEKEMYLTQKELSDEEL</sequence>
<feature type="region of interest" description="Disordered" evidence="2">
    <location>
        <begin position="323"/>
        <end position="342"/>
    </location>
</feature>
<protein>
    <submittedName>
        <fullName evidence="3">Uncharacterized protein</fullName>
    </submittedName>
</protein>
<reference evidence="3 4" key="1">
    <citation type="submission" date="2015-09" db="EMBL/GenBank/DDBJ databases">
        <title>Trachymyrmex cornetzi WGS genome.</title>
        <authorList>
            <person name="Nygaard S."/>
            <person name="Hu H."/>
            <person name="Boomsma J."/>
            <person name="Zhang G."/>
        </authorList>
    </citation>
    <scope>NUCLEOTIDE SEQUENCE [LARGE SCALE GENOMIC DNA]</scope>
    <source>
        <strain evidence="3">Tcor2-1</strain>
        <tissue evidence="3">Whole body</tissue>
    </source>
</reference>
<evidence type="ECO:0000313" key="3">
    <source>
        <dbReference type="EMBL" id="KYN29283.1"/>
    </source>
</evidence>